<evidence type="ECO:0000313" key="6">
    <source>
        <dbReference type="Proteomes" id="UP000053660"/>
    </source>
</evidence>
<keyword evidence="3" id="KW-0812">Transmembrane</keyword>
<dbReference type="AlphaFoldDB" id="A0A0B1SZL6"/>
<keyword evidence="6" id="KW-1185">Reference proteome</keyword>
<reference evidence="5 6" key="1">
    <citation type="submission" date="2014-03" db="EMBL/GenBank/DDBJ databases">
        <title>Draft genome of the hookworm Oesophagostomum dentatum.</title>
        <authorList>
            <person name="Mitreva M."/>
        </authorList>
    </citation>
    <scope>NUCLEOTIDE SEQUENCE [LARGE SCALE GENOMIC DNA]</scope>
    <source>
        <strain evidence="5 6">OD-Hann</strain>
    </source>
</reference>
<gene>
    <name evidence="5" type="ORF">OESDEN_11238</name>
</gene>
<dbReference type="PANTHER" id="PTHR22954">
    <property type="entry name" value="RETROVIRAL PROTEASE-RELATED"/>
    <property type="match status" value="1"/>
</dbReference>
<dbReference type="OrthoDB" id="5870576at2759"/>
<keyword evidence="3" id="KW-0472">Membrane</keyword>
<dbReference type="EMBL" id="KN554934">
    <property type="protein sequence ID" value="KHJ88957.1"/>
    <property type="molecule type" value="Genomic_DNA"/>
</dbReference>
<evidence type="ECO:0000313" key="5">
    <source>
        <dbReference type="EMBL" id="KHJ88957.1"/>
    </source>
</evidence>
<dbReference type="Proteomes" id="UP000053660">
    <property type="component" value="Unassembled WGS sequence"/>
</dbReference>
<feature type="transmembrane region" description="Helical" evidence="3">
    <location>
        <begin position="501"/>
        <end position="520"/>
    </location>
</feature>
<dbReference type="Pfam" id="PF07245">
    <property type="entry name" value="Phlebovirus_G2"/>
    <property type="match status" value="1"/>
</dbReference>
<accession>A0A0B1SZL6</accession>
<feature type="region of interest" description="Disordered" evidence="2">
    <location>
        <begin position="146"/>
        <end position="165"/>
    </location>
</feature>
<dbReference type="InterPro" id="IPR005312">
    <property type="entry name" value="DUF1759"/>
</dbReference>
<proteinExistence type="predicted"/>
<dbReference type="InterPro" id="IPR009878">
    <property type="entry name" value="Phlebovirus_G2_fusion"/>
</dbReference>
<evidence type="ECO:0000256" key="3">
    <source>
        <dbReference type="SAM" id="Phobius"/>
    </source>
</evidence>
<feature type="coiled-coil region" evidence="1">
    <location>
        <begin position="55"/>
        <end position="82"/>
    </location>
</feature>
<protein>
    <recommendedName>
        <fullName evidence="4">Phlebovirus glycoprotein G2 fusion domain-containing protein</fullName>
    </recommendedName>
</protein>
<feature type="transmembrane region" description="Helical" evidence="3">
    <location>
        <begin position="432"/>
        <end position="455"/>
    </location>
</feature>
<keyword evidence="1" id="KW-0175">Coiled coil</keyword>
<dbReference type="Pfam" id="PF03564">
    <property type="entry name" value="DUF1759"/>
    <property type="match status" value="1"/>
</dbReference>
<evidence type="ECO:0000256" key="1">
    <source>
        <dbReference type="SAM" id="Coils"/>
    </source>
</evidence>
<evidence type="ECO:0000259" key="4">
    <source>
        <dbReference type="Pfam" id="PF07245"/>
    </source>
</evidence>
<organism evidence="5 6">
    <name type="scientific">Oesophagostomum dentatum</name>
    <name type="common">Nodular worm</name>
    <dbReference type="NCBI Taxonomy" id="61180"/>
    <lineage>
        <taxon>Eukaryota</taxon>
        <taxon>Metazoa</taxon>
        <taxon>Ecdysozoa</taxon>
        <taxon>Nematoda</taxon>
        <taxon>Chromadorea</taxon>
        <taxon>Rhabditida</taxon>
        <taxon>Rhabditina</taxon>
        <taxon>Rhabditomorpha</taxon>
        <taxon>Strongyloidea</taxon>
        <taxon>Strongylidae</taxon>
        <taxon>Oesophagostomum</taxon>
    </lineage>
</organism>
<sequence length="858" mass="97480">MALIFYKKPIVLGAKTLKTLTDNASSYTKSLEPCENDELYFNNCSRAADLITEMIIQIRSSKDSLQRKVDKMQARYDQTSGKDEKKELLREVVEIEKESKYPEIMAAAIEMIYMLDTRLTEANYDKTRLAKKLGITLPDSTKSRRLISRKLSGESSDQRNSSLEDDMETMSLEGEFFTEDESDTGRKVNKTIATPKIALPKFFGVEEEFSEFWAVFDTLVHSNKSMSTVEKMLFLKDCLKGGSQNALKGIQSVPQNYTWMVETLKKKYGNKPINRSRIVQRLVNMRTATNTADDCVTVLDKVKMLINLMVSAGHDIRKTEDPIWTETILNKFPNAIVKKVLLEIQEKEEVTIENVIDSLEKQVNAKVYVDTRLNASKAKETRTSPYVRMKVAREDHIVTTSKYCDPPNFCEYNKGFLSKALLGNPHCWPEGAIVSAAVIIAIVLSLIVAIATFGMRKFIASRGRRNSLRISTKVRRPGLRQRQESVIELSNFKMTTLNRRYIPVAALIVLSLLSSAFSGASACQHGYMRHTADLVCENKEKCFYSYNREVLFNRVFTELCIQIRHNNQTIGTIKIIKRPMELTCSKVSMFFTRDTEHKIFHEKRCPQMGSCIGDKCATLKPNEIVPELERSADYPGYSTCENTCSGLTCGCLLPFPACTFFRIAHVPKTKAIYEVIRCVDWKPKIPIDLEVTLYNKERKHSIMLTPYITEKFGEFSMNVISVQKPHFPILDRRFATTQTETLVIPENYRLPVECENLEMAKSQFRNCTNRMICACEGAKTLEMCNCPDDSILDVRNSIANRLPTITPTMEMTATDNEIKAFSHEGEVLISIESALFLNSANFIVDQPCIVEFGNVTGC</sequence>
<keyword evidence="3" id="KW-1133">Transmembrane helix</keyword>
<feature type="domain" description="Phlebovirus glycoprotein G2 fusion" evidence="4">
    <location>
        <begin position="523"/>
        <end position="826"/>
    </location>
</feature>
<name>A0A0B1SZL6_OESDE</name>
<dbReference type="PANTHER" id="PTHR22954:SF3">
    <property type="entry name" value="PROTEIN CBG08539"/>
    <property type="match status" value="1"/>
</dbReference>
<evidence type="ECO:0000256" key="2">
    <source>
        <dbReference type="SAM" id="MobiDB-lite"/>
    </source>
</evidence>